<gene>
    <name evidence="5" type="ORF">A7K98_11050</name>
    <name evidence="6" type="ORF">A7K99_11050</name>
</gene>
<dbReference type="Proteomes" id="UP000195729">
    <property type="component" value="Chromosome"/>
</dbReference>
<evidence type="ECO:0000256" key="2">
    <source>
        <dbReference type="ARBA" id="ARBA00023125"/>
    </source>
</evidence>
<dbReference type="Pfam" id="PF12833">
    <property type="entry name" value="HTH_18"/>
    <property type="match status" value="1"/>
</dbReference>
<keyword evidence="2" id="KW-0238">DNA-binding</keyword>
<dbReference type="PANTHER" id="PTHR47504">
    <property type="entry name" value="RIGHT ORIGIN-BINDING PROTEIN"/>
    <property type="match status" value="1"/>
</dbReference>
<dbReference type="Gene3D" id="1.10.10.60">
    <property type="entry name" value="Homeodomain-like"/>
    <property type="match status" value="2"/>
</dbReference>
<dbReference type="EMBL" id="CP015579">
    <property type="protein sequence ID" value="ARU94261.1"/>
    <property type="molecule type" value="Genomic_DNA"/>
</dbReference>
<dbReference type="InterPro" id="IPR009057">
    <property type="entry name" value="Homeodomain-like_sf"/>
</dbReference>
<reference evidence="7 8" key="1">
    <citation type="submission" date="2016-05" db="EMBL/GenBank/DDBJ databases">
        <title>Complete genome sequence of two 2,5-diketo-D-glunonic acid producing strain Tatumella citrea.</title>
        <authorList>
            <person name="Duan C."/>
            <person name="Yang J."/>
            <person name="Yang S."/>
        </authorList>
    </citation>
    <scope>NUCLEOTIDE SEQUENCE [LARGE SCALE GENOMIC DNA]</scope>
    <source>
        <strain evidence="6 7">ATCC 39140</strain>
        <strain evidence="5 8">DSM 13699</strain>
    </source>
</reference>
<evidence type="ECO:0000313" key="8">
    <source>
        <dbReference type="Proteomes" id="UP000195814"/>
    </source>
</evidence>
<evidence type="ECO:0000256" key="1">
    <source>
        <dbReference type="ARBA" id="ARBA00023015"/>
    </source>
</evidence>
<evidence type="ECO:0000313" key="5">
    <source>
        <dbReference type="EMBL" id="ARU94261.1"/>
    </source>
</evidence>
<accession>A0A1Y0LJM5</accession>
<name>A0A1Y0LJM5_TATCI</name>
<evidence type="ECO:0000259" key="4">
    <source>
        <dbReference type="PROSITE" id="PS01124"/>
    </source>
</evidence>
<dbReference type="GO" id="GO:0003700">
    <property type="term" value="F:DNA-binding transcription factor activity"/>
    <property type="evidence" value="ECO:0007669"/>
    <property type="project" value="InterPro"/>
</dbReference>
<dbReference type="AlphaFoldDB" id="A0A1Y0LJM5"/>
<sequence>MDRKQQLILTLTHWIDDNIHLPLKIEQVAERSGYSRWHLQRMFYQVMKQSLGKYIREKKLMRAAEDLRNSNETVMEISLRYGFESQQSFTRSFSGKYHLPPAAFRRIASCESMPDGYTSNNEGATG</sequence>
<organism evidence="5 8">
    <name type="scientific">Tatumella citrea</name>
    <name type="common">Pantoea citrea</name>
    <dbReference type="NCBI Taxonomy" id="53336"/>
    <lineage>
        <taxon>Bacteria</taxon>
        <taxon>Pseudomonadati</taxon>
        <taxon>Pseudomonadota</taxon>
        <taxon>Gammaproteobacteria</taxon>
        <taxon>Enterobacterales</taxon>
        <taxon>Erwiniaceae</taxon>
        <taxon>Tatumella</taxon>
    </lineage>
</organism>
<protein>
    <submittedName>
        <fullName evidence="5">Transcriptional regulator</fullName>
    </submittedName>
</protein>
<keyword evidence="1" id="KW-0805">Transcription regulation</keyword>
<dbReference type="PROSITE" id="PS01124">
    <property type="entry name" value="HTH_ARAC_FAMILY_2"/>
    <property type="match status" value="1"/>
</dbReference>
<dbReference type="KEGG" id="tci:A7K98_11050"/>
<proteinExistence type="predicted"/>
<dbReference type="RefSeq" id="WP_087488619.1">
    <property type="nucleotide sequence ID" value="NZ_CP015579.1"/>
</dbReference>
<feature type="domain" description="HTH araC/xylS-type" evidence="4">
    <location>
        <begin position="9"/>
        <end position="107"/>
    </location>
</feature>
<dbReference type="PANTHER" id="PTHR47504:SF2">
    <property type="entry name" value="REGULATORY PROTEIN SOXS"/>
    <property type="match status" value="1"/>
</dbReference>
<keyword evidence="7" id="KW-1185">Reference proteome</keyword>
<dbReference type="InterPro" id="IPR050959">
    <property type="entry name" value="MarA-like"/>
</dbReference>
<evidence type="ECO:0000313" key="7">
    <source>
        <dbReference type="Proteomes" id="UP000195729"/>
    </source>
</evidence>
<dbReference type="SUPFAM" id="SSF46689">
    <property type="entry name" value="Homeodomain-like"/>
    <property type="match status" value="2"/>
</dbReference>
<dbReference type="SMART" id="SM00342">
    <property type="entry name" value="HTH_ARAC"/>
    <property type="match status" value="1"/>
</dbReference>
<dbReference type="InterPro" id="IPR018060">
    <property type="entry name" value="HTH_AraC"/>
</dbReference>
<dbReference type="Proteomes" id="UP000195814">
    <property type="component" value="Chromosome"/>
</dbReference>
<dbReference type="OrthoDB" id="282744at2"/>
<dbReference type="EMBL" id="CP015581">
    <property type="protein sequence ID" value="ARU98301.1"/>
    <property type="molecule type" value="Genomic_DNA"/>
</dbReference>
<evidence type="ECO:0000256" key="3">
    <source>
        <dbReference type="ARBA" id="ARBA00023163"/>
    </source>
</evidence>
<keyword evidence="3" id="KW-0804">Transcription</keyword>
<evidence type="ECO:0000313" key="6">
    <source>
        <dbReference type="EMBL" id="ARU98301.1"/>
    </source>
</evidence>
<dbReference type="GO" id="GO:0043565">
    <property type="term" value="F:sequence-specific DNA binding"/>
    <property type="evidence" value="ECO:0007669"/>
    <property type="project" value="InterPro"/>
</dbReference>